<dbReference type="AlphaFoldDB" id="A0A3M7QTC0"/>
<keyword evidence="2" id="KW-1185">Reference proteome</keyword>
<sequence length="77" mass="9448">MTKIKNVVFIKLDVLLNNNNNNYNRTDWLEESYFLSAPFRDCPFKYLYKIRLNKISRIRYIDIIKKIQFTSNLFYSQ</sequence>
<evidence type="ECO:0000313" key="2">
    <source>
        <dbReference type="Proteomes" id="UP000276133"/>
    </source>
</evidence>
<evidence type="ECO:0000313" key="1">
    <source>
        <dbReference type="EMBL" id="RNA14626.1"/>
    </source>
</evidence>
<proteinExistence type="predicted"/>
<protein>
    <submittedName>
        <fullName evidence="1">Uncharacterized protein</fullName>
    </submittedName>
</protein>
<dbReference type="EMBL" id="REGN01005146">
    <property type="protein sequence ID" value="RNA14626.1"/>
    <property type="molecule type" value="Genomic_DNA"/>
</dbReference>
<reference evidence="1 2" key="1">
    <citation type="journal article" date="2018" name="Sci. Rep.">
        <title>Genomic signatures of local adaptation to the degree of environmental predictability in rotifers.</title>
        <authorList>
            <person name="Franch-Gras L."/>
            <person name="Hahn C."/>
            <person name="Garcia-Roger E.M."/>
            <person name="Carmona M.J."/>
            <person name="Serra M."/>
            <person name="Gomez A."/>
        </authorList>
    </citation>
    <scope>NUCLEOTIDE SEQUENCE [LARGE SCALE GENOMIC DNA]</scope>
    <source>
        <strain evidence="1">HYR1</strain>
    </source>
</reference>
<accession>A0A3M7QTC0</accession>
<comment type="caution">
    <text evidence="1">The sequence shown here is derived from an EMBL/GenBank/DDBJ whole genome shotgun (WGS) entry which is preliminary data.</text>
</comment>
<gene>
    <name evidence="1" type="ORF">BpHYR1_016870</name>
</gene>
<name>A0A3M7QTC0_BRAPC</name>
<dbReference type="Proteomes" id="UP000276133">
    <property type="component" value="Unassembled WGS sequence"/>
</dbReference>
<organism evidence="1 2">
    <name type="scientific">Brachionus plicatilis</name>
    <name type="common">Marine rotifer</name>
    <name type="synonym">Brachionus muelleri</name>
    <dbReference type="NCBI Taxonomy" id="10195"/>
    <lineage>
        <taxon>Eukaryota</taxon>
        <taxon>Metazoa</taxon>
        <taxon>Spiralia</taxon>
        <taxon>Gnathifera</taxon>
        <taxon>Rotifera</taxon>
        <taxon>Eurotatoria</taxon>
        <taxon>Monogononta</taxon>
        <taxon>Pseudotrocha</taxon>
        <taxon>Ploima</taxon>
        <taxon>Brachionidae</taxon>
        <taxon>Brachionus</taxon>
    </lineage>
</organism>